<sequence length="731" mass="81245">MTDKYETSERSIARRLPFPFGKHPLWVDGTTRVAEEREDDPQVWRQEVISIFDSNGFDFQVFLVAASGFLTDSYALFSTNVILPLLGFLYWPTPTDRMPELWINVSTLAGSAVGQLLFGWLTDRLGRRKLYGLELVLVIFATLGIAQASGGEHHSMSILSWIVFYRFFLGLGIGAEYRLSAVITAEFSSSRYRAKMMAAVFLMQPLGQILAAAVGWGVLSGLMHSRGLVDLPDHGSQFQSLSIHEQQRILSTLDSVWRWVVGVGCIPTLLAIIWRFSIPESPRYTMDVNHDPLQALAATRRQFQHQLHAVEDGENAQQNNGGGAFLSRRALISRPLPETDNPPELWDYLFNQGNIRYLLATAICWFLLDFCFYALGINSPRPLAALWDDSLPTIPNTTVLPIASATVTIPITYVATVDGSLYTMVTSLAAGVPPPTATVTSYIAASNPSLRVPDFENIWDPQLTMFNQISHNAQQYIETISISSLAGSGLLIFLIDYVPRKMWLVWSFLILSVCFAVLGGVLVRTEFQGGHWAAVVIYAICQFFFNLGPNTLTYIISAEIFPTRFRATCHGISAACGKIGAIIILLITEKALPSNDTKALNQLLASFSVPLALAALFAWVWIPELQLAPTEPPRTLHLPKLPNKSLERLAKGWQYANGNHQTYNPSTGFQGGEDQRLDFRKRFSDLWYRMTKGGQRHALGQCTYPKLPTELTRPANSEGDIHTQAGVSMSS</sequence>
<dbReference type="RefSeq" id="XP_028480872.1">
    <property type="nucleotide sequence ID" value="XM_028628607.1"/>
</dbReference>
<dbReference type="GO" id="GO:0016020">
    <property type="term" value="C:membrane"/>
    <property type="evidence" value="ECO:0007669"/>
    <property type="project" value="UniProtKB-SubCell"/>
</dbReference>
<feature type="transmembrane region" description="Helical" evidence="6">
    <location>
        <begin position="61"/>
        <end position="89"/>
    </location>
</feature>
<feature type="transmembrane region" description="Helical" evidence="6">
    <location>
        <begin position="256"/>
        <end position="276"/>
    </location>
</feature>
<dbReference type="VEuPathDB" id="FungiDB:C8Q69DRAFT_439744"/>
<dbReference type="PROSITE" id="PS00217">
    <property type="entry name" value="SUGAR_TRANSPORT_2"/>
    <property type="match status" value="1"/>
</dbReference>
<dbReference type="EMBL" id="RCNU01000024">
    <property type="protein sequence ID" value="RWQ91227.1"/>
    <property type="molecule type" value="Genomic_DNA"/>
</dbReference>
<feature type="transmembrane region" description="Helical" evidence="6">
    <location>
        <begin position="529"/>
        <end position="547"/>
    </location>
</feature>
<evidence type="ECO:0000256" key="2">
    <source>
        <dbReference type="ARBA" id="ARBA00022692"/>
    </source>
</evidence>
<feature type="transmembrane region" description="Helical" evidence="6">
    <location>
        <begin position="101"/>
        <end position="121"/>
    </location>
</feature>
<dbReference type="AlphaFoldDB" id="A0A443HHI1"/>
<dbReference type="PANTHER" id="PTHR24064">
    <property type="entry name" value="SOLUTE CARRIER FAMILY 22 MEMBER"/>
    <property type="match status" value="1"/>
</dbReference>
<name>A0A443HHI1_BYSSP</name>
<feature type="domain" description="Major facilitator superfamily (MFS) profile" evidence="7">
    <location>
        <begin position="61"/>
        <end position="626"/>
    </location>
</feature>
<evidence type="ECO:0000256" key="1">
    <source>
        <dbReference type="ARBA" id="ARBA00004141"/>
    </source>
</evidence>
<dbReference type="InterPro" id="IPR005829">
    <property type="entry name" value="Sugar_transporter_CS"/>
</dbReference>
<dbReference type="SUPFAM" id="SSF103473">
    <property type="entry name" value="MFS general substrate transporter"/>
    <property type="match status" value="2"/>
</dbReference>
<protein>
    <submittedName>
        <fullName evidence="8">Major facilitator superfamily domain-containing protein</fullName>
    </submittedName>
</protein>
<organism evidence="8 9">
    <name type="scientific">Byssochlamys spectabilis</name>
    <name type="common">Paecilomyces variotii</name>
    <dbReference type="NCBI Taxonomy" id="264951"/>
    <lineage>
        <taxon>Eukaryota</taxon>
        <taxon>Fungi</taxon>
        <taxon>Dikarya</taxon>
        <taxon>Ascomycota</taxon>
        <taxon>Pezizomycotina</taxon>
        <taxon>Eurotiomycetes</taxon>
        <taxon>Eurotiomycetidae</taxon>
        <taxon>Eurotiales</taxon>
        <taxon>Thermoascaceae</taxon>
        <taxon>Paecilomyces</taxon>
    </lineage>
</organism>
<dbReference type="InterPro" id="IPR036259">
    <property type="entry name" value="MFS_trans_sf"/>
</dbReference>
<dbReference type="PROSITE" id="PS50850">
    <property type="entry name" value="MFS"/>
    <property type="match status" value="1"/>
</dbReference>
<feature type="transmembrane region" description="Helical" evidence="6">
    <location>
        <begin position="130"/>
        <end position="150"/>
    </location>
</feature>
<comment type="caution">
    <text evidence="8">The sequence shown here is derived from an EMBL/GenBank/DDBJ whole genome shotgun (WGS) entry which is preliminary data.</text>
</comment>
<dbReference type="InterPro" id="IPR020846">
    <property type="entry name" value="MFS_dom"/>
</dbReference>
<feature type="transmembrane region" description="Helical" evidence="6">
    <location>
        <begin position="357"/>
        <end position="377"/>
    </location>
</feature>
<dbReference type="Gene3D" id="1.20.1250.20">
    <property type="entry name" value="MFS general substrate transporter like domains"/>
    <property type="match status" value="3"/>
</dbReference>
<evidence type="ECO:0000256" key="6">
    <source>
        <dbReference type="SAM" id="Phobius"/>
    </source>
</evidence>
<comment type="subcellular location">
    <subcellularLocation>
        <location evidence="1">Membrane</location>
        <topology evidence="1">Multi-pass membrane protein</topology>
    </subcellularLocation>
</comment>
<keyword evidence="4 6" id="KW-0472">Membrane</keyword>
<reference evidence="8 9" key="1">
    <citation type="journal article" date="2018" name="Front. Microbiol.">
        <title>Genomic and genetic insights into a cosmopolitan fungus, Paecilomyces variotii (Eurotiales).</title>
        <authorList>
            <person name="Urquhart A.S."/>
            <person name="Mondo S.J."/>
            <person name="Makela M.R."/>
            <person name="Hane J.K."/>
            <person name="Wiebenga A."/>
            <person name="He G."/>
            <person name="Mihaltcheva S."/>
            <person name="Pangilinan J."/>
            <person name="Lipzen A."/>
            <person name="Barry K."/>
            <person name="de Vries R.P."/>
            <person name="Grigoriev I.V."/>
            <person name="Idnurm A."/>
        </authorList>
    </citation>
    <scope>NUCLEOTIDE SEQUENCE [LARGE SCALE GENOMIC DNA]</scope>
    <source>
        <strain evidence="8 9">CBS 101075</strain>
    </source>
</reference>
<keyword evidence="9" id="KW-1185">Reference proteome</keyword>
<evidence type="ECO:0000313" key="8">
    <source>
        <dbReference type="EMBL" id="RWQ91227.1"/>
    </source>
</evidence>
<accession>A0A443HHI1</accession>
<dbReference type="STRING" id="264951.A0A443HHI1"/>
<evidence type="ECO:0000256" key="4">
    <source>
        <dbReference type="ARBA" id="ARBA00023136"/>
    </source>
</evidence>
<evidence type="ECO:0000259" key="7">
    <source>
        <dbReference type="PROSITE" id="PS50850"/>
    </source>
</evidence>
<evidence type="ECO:0000313" key="9">
    <source>
        <dbReference type="Proteomes" id="UP000283841"/>
    </source>
</evidence>
<gene>
    <name evidence="8" type="ORF">C8Q69DRAFT_439744</name>
</gene>
<dbReference type="GO" id="GO:0022857">
    <property type="term" value="F:transmembrane transporter activity"/>
    <property type="evidence" value="ECO:0007669"/>
    <property type="project" value="InterPro"/>
</dbReference>
<feature type="transmembrane region" description="Helical" evidence="6">
    <location>
        <begin position="196"/>
        <end position="219"/>
    </location>
</feature>
<evidence type="ECO:0000256" key="5">
    <source>
        <dbReference type="SAM" id="MobiDB-lite"/>
    </source>
</evidence>
<keyword evidence="3 6" id="KW-1133">Transmembrane helix</keyword>
<feature type="transmembrane region" description="Helical" evidence="6">
    <location>
        <begin position="156"/>
        <end position="175"/>
    </location>
</feature>
<keyword evidence="2 6" id="KW-0812">Transmembrane</keyword>
<feature type="transmembrane region" description="Helical" evidence="6">
    <location>
        <begin position="476"/>
        <end position="495"/>
    </location>
</feature>
<feature type="transmembrane region" description="Helical" evidence="6">
    <location>
        <begin position="567"/>
        <end position="587"/>
    </location>
</feature>
<evidence type="ECO:0000256" key="3">
    <source>
        <dbReference type="ARBA" id="ARBA00022989"/>
    </source>
</evidence>
<dbReference type="GeneID" id="39597884"/>
<dbReference type="Proteomes" id="UP000283841">
    <property type="component" value="Unassembled WGS sequence"/>
</dbReference>
<feature type="transmembrane region" description="Helical" evidence="6">
    <location>
        <begin position="599"/>
        <end position="622"/>
    </location>
</feature>
<feature type="region of interest" description="Disordered" evidence="5">
    <location>
        <begin position="711"/>
        <end position="731"/>
    </location>
</feature>
<proteinExistence type="predicted"/>
<feature type="transmembrane region" description="Helical" evidence="6">
    <location>
        <begin position="502"/>
        <end position="523"/>
    </location>
</feature>
<dbReference type="Pfam" id="PF00083">
    <property type="entry name" value="Sugar_tr"/>
    <property type="match status" value="2"/>
</dbReference>
<dbReference type="InterPro" id="IPR005828">
    <property type="entry name" value="MFS_sugar_transport-like"/>
</dbReference>